<dbReference type="InterPro" id="IPR011989">
    <property type="entry name" value="ARM-like"/>
</dbReference>
<dbReference type="InterPro" id="IPR001494">
    <property type="entry name" value="Importin-beta_N"/>
</dbReference>
<gene>
    <name evidence="8" type="ORF">PPACK8108_LOCUS20348</name>
</gene>
<dbReference type="GO" id="GO:0005829">
    <property type="term" value="C:cytosol"/>
    <property type="evidence" value="ECO:0007669"/>
    <property type="project" value="TreeGrafter"/>
</dbReference>
<evidence type="ECO:0000256" key="5">
    <source>
        <dbReference type="ARBA" id="ARBA00022927"/>
    </source>
</evidence>
<dbReference type="Pfam" id="PF03810">
    <property type="entry name" value="IBN_N"/>
    <property type="match status" value="1"/>
</dbReference>
<keyword evidence="6" id="KW-0539">Nucleus</keyword>
<reference evidence="8" key="1">
    <citation type="submission" date="2022-06" db="EMBL/GenBank/DDBJ databases">
        <authorList>
            <consortium name="SYNGENTA / RWTH Aachen University"/>
        </authorList>
    </citation>
    <scope>NUCLEOTIDE SEQUENCE</scope>
</reference>
<accession>A0AAV0BET7</accession>
<dbReference type="InterPro" id="IPR016024">
    <property type="entry name" value="ARM-type_fold"/>
</dbReference>
<dbReference type="GO" id="GO:0006606">
    <property type="term" value="P:protein import into nucleus"/>
    <property type="evidence" value="ECO:0007669"/>
    <property type="project" value="TreeGrafter"/>
</dbReference>
<feature type="domain" description="Importin N-terminal" evidence="7">
    <location>
        <begin position="35"/>
        <end position="117"/>
    </location>
</feature>
<dbReference type="GO" id="GO:0005635">
    <property type="term" value="C:nuclear envelope"/>
    <property type="evidence" value="ECO:0007669"/>
    <property type="project" value="TreeGrafter"/>
</dbReference>
<keyword evidence="4" id="KW-0963">Cytoplasm</keyword>
<keyword evidence="9" id="KW-1185">Reference proteome</keyword>
<evidence type="ECO:0000256" key="3">
    <source>
        <dbReference type="ARBA" id="ARBA00022448"/>
    </source>
</evidence>
<dbReference type="AlphaFoldDB" id="A0AAV0BET7"/>
<evidence type="ECO:0000256" key="4">
    <source>
        <dbReference type="ARBA" id="ARBA00022490"/>
    </source>
</evidence>
<dbReference type="PROSITE" id="PS50166">
    <property type="entry name" value="IMPORTIN_B_NT"/>
    <property type="match status" value="1"/>
</dbReference>
<sequence>MASTTHHPAGLNYQQLLALVFQASLSAQPQVRLLAKSQLTALVSQSDSSFPALFWLVVLTSAQLPVRQAAAIYLKNHISLSYLRSRPCNSPNRSGGPVIQEANWSFLRQNLLAGMSSVPAPIRSLLVPNFKVVISEDYPDPWPDLLDQIVGQLSALIRLCWWTSTASSARLSPEPLKAQLITWIVGLIFPAILQMAQNLLTHQPHLIPPPSSTPGSVPPSYPQTDVGNLFRALLTGLNCSSKSPVTSWSPLLGSPARWRIGRGGAGQGQRSGPILKQLRSRYGSPAQLNETLRCSGLIAIGCKKICEQCFKFNM</sequence>
<proteinExistence type="predicted"/>
<dbReference type="PANTHER" id="PTHR10997">
    <property type="entry name" value="IMPORTIN-7, 8, 11"/>
    <property type="match status" value="1"/>
</dbReference>
<dbReference type="Proteomes" id="UP001153365">
    <property type="component" value="Unassembled WGS sequence"/>
</dbReference>
<dbReference type="SUPFAM" id="SSF48371">
    <property type="entry name" value="ARM repeat"/>
    <property type="match status" value="1"/>
</dbReference>
<evidence type="ECO:0000256" key="1">
    <source>
        <dbReference type="ARBA" id="ARBA00004123"/>
    </source>
</evidence>
<dbReference type="PANTHER" id="PTHR10997:SF18">
    <property type="entry name" value="D-IMPORTIN 7_RANBP7"/>
    <property type="match status" value="1"/>
</dbReference>
<protein>
    <recommendedName>
        <fullName evidence="7">Importin N-terminal domain-containing protein</fullName>
    </recommendedName>
</protein>
<comment type="subcellular location">
    <subcellularLocation>
        <location evidence="2">Cytoplasm</location>
    </subcellularLocation>
    <subcellularLocation>
        <location evidence="1">Nucleus</location>
    </subcellularLocation>
</comment>
<evidence type="ECO:0000259" key="7">
    <source>
        <dbReference type="PROSITE" id="PS50166"/>
    </source>
</evidence>
<evidence type="ECO:0000313" key="9">
    <source>
        <dbReference type="Proteomes" id="UP001153365"/>
    </source>
</evidence>
<dbReference type="EMBL" id="CALTRL010005743">
    <property type="protein sequence ID" value="CAH7685772.1"/>
    <property type="molecule type" value="Genomic_DNA"/>
</dbReference>
<dbReference type="Gene3D" id="1.25.10.10">
    <property type="entry name" value="Leucine-rich Repeat Variant"/>
    <property type="match status" value="1"/>
</dbReference>
<evidence type="ECO:0000256" key="2">
    <source>
        <dbReference type="ARBA" id="ARBA00004496"/>
    </source>
</evidence>
<comment type="caution">
    <text evidence="8">The sequence shown here is derived from an EMBL/GenBank/DDBJ whole genome shotgun (WGS) entry which is preliminary data.</text>
</comment>
<keyword evidence="3" id="KW-0813">Transport</keyword>
<name>A0AAV0BET7_PHAPC</name>
<evidence type="ECO:0000313" key="8">
    <source>
        <dbReference type="EMBL" id="CAH7685772.1"/>
    </source>
</evidence>
<dbReference type="GO" id="GO:0031267">
    <property type="term" value="F:small GTPase binding"/>
    <property type="evidence" value="ECO:0007669"/>
    <property type="project" value="InterPro"/>
</dbReference>
<keyword evidence="5" id="KW-0653">Protein transport</keyword>
<evidence type="ECO:0000256" key="6">
    <source>
        <dbReference type="ARBA" id="ARBA00023242"/>
    </source>
</evidence>
<organism evidence="8 9">
    <name type="scientific">Phakopsora pachyrhizi</name>
    <name type="common">Asian soybean rust disease fungus</name>
    <dbReference type="NCBI Taxonomy" id="170000"/>
    <lineage>
        <taxon>Eukaryota</taxon>
        <taxon>Fungi</taxon>
        <taxon>Dikarya</taxon>
        <taxon>Basidiomycota</taxon>
        <taxon>Pucciniomycotina</taxon>
        <taxon>Pucciniomycetes</taxon>
        <taxon>Pucciniales</taxon>
        <taxon>Phakopsoraceae</taxon>
        <taxon>Phakopsora</taxon>
    </lineage>
</organism>